<reference evidence="1 2" key="1">
    <citation type="submission" date="2019-05" db="EMBL/GenBank/DDBJ databases">
        <title>Another draft genome of Portunus trituberculatus and its Hox gene families provides insights of decapod evolution.</title>
        <authorList>
            <person name="Jeong J.-H."/>
            <person name="Song I."/>
            <person name="Kim S."/>
            <person name="Choi T."/>
            <person name="Kim D."/>
            <person name="Ryu S."/>
            <person name="Kim W."/>
        </authorList>
    </citation>
    <scope>NUCLEOTIDE SEQUENCE [LARGE SCALE GENOMIC DNA]</scope>
    <source>
        <tissue evidence="1">Muscle</tissue>
    </source>
</reference>
<keyword evidence="2" id="KW-1185">Reference proteome</keyword>
<proteinExistence type="predicted"/>
<protein>
    <submittedName>
        <fullName evidence="1">Uncharacterized protein</fullName>
    </submittedName>
</protein>
<dbReference type="AlphaFoldDB" id="A0A5B7JGL5"/>
<gene>
    <name evidence="1" type="ORF">E2C01_089200</name>
</gene>
<name>A0A5B7JGL5_PORTR</name>
<comment type="caution">
    <text evidence="1">The sequence shown here is derived from an EMBL/GenBank/DDBJ whole genome shotgun (WGS) entry which is preliminary data.</text>
</comment>
<accession>A0A5B7JGL5</accession>
<evidence type="ECO:0000313" key="2">
    <source>
        <dbReference type="Proteomes" id="UP000324222"/>
    </source>
</evidence>
<organism evidence="1 2">
    <name type="scientific">Portunus trituberculatus</name>
    <name type="common">Swimming crab</name>
    <name type="synonym">Neptunus trituberculatus</name>
    <dbReference type="NCBI Taxonomy" id="210409"/>
    <lineage>
        <taxon>Eukaryota</taxon>
        <taxon>Metazoa</taxon>
        <taxon>Ecdysozoa</taxon>
        <taxon>Arthropoda</taxon>
        <taxon>Crustacea</taxon>
        <taxon>Multicrustacea</taxon>
        <taxon>Malacostraca</taxon>
        <taxon>Eumalacostraca</taxon>
        <taxon>Eucarida</taxon>
        <taxon>Decapoda</taxon>
        <taxon>Pleocyemata</taxon>
        <taxon>Brachyura</taxon>
        <taxon>Eubrachyura</taxon>
        <taxon>Portunoidea</taxon>
        <taxon>Portunidae</taxon>
        <taxon>Portuninae</taxon>
        <taxon>Portunus</taxon>
    </lineage>
</organism>
<dbReference type="EMBL" id="VSRR010097075">
    <property type="protein sequence ID" value="MPC94049.1"/>
    <property type="molecule type" value="Genomic_DNA"/>
</dbReference>
<dbReference type="Proteomes" id="UP000324222">
    <property type="component" value="Unassembled WGS sequence"/>
</dbReference>
<sequence length="69" mass="7735">MITSYDHTIDCTSKLRKRCPRLVCGCCEMWWRKAAHGTPGPPSPFLTCSGSTHLVPSCGFIFWLSMKIS</sequence>
<evidence type="ECO:0000313" key="1">
    <source>
        <dbReference type="EMBL" id="MPC94049.1"/>
    </source>
</evidence>